<evidence type="ECO:0000256" key="5">
    <source>
        <dbReference type="PIRNR" id="PIRNR005992"/>
    </source>
</evidence>
<dbReference type="InterPro" id="IPR050431">
    <property type="entry name" value="Adaptor_comp_med_subunit"/>
</dbReference>
<accession>A0A292PSF3</accession>
<comment type="similarity">
    <text evidence="5">Belongs to the adaptor complexes medium subunit family.</text>
</comment>
<dbReference type="CDD" id="cd14837">
    <property type="entry name" value="AP3_Mu_N"/>
    <property type="match status" value="1"/>
</dbReference>
<keyword evidence="9" id="KW-1185">Reference proteome</keyword>
<sequence length="528" mass="57296">MNAVEALYVFDNFSPATTPILQHEWRSRPATTAASLYSLYKAQPPPRPSLIYLPTTSPPTLLFNIIHNNLLFLSPTTSEIEPLLVSEFLHRVVDVLEDYLGSPLLGSKIEANYDIVAQLLNEMCDDGFPFTTEPNALRDVVLPPSLMGKLLGSVTGLPSASIPSSFIPSPTKTLSTIPWRRSNVRHTNNELYVDLIELITATIAPSGRFLSARSNGTIAFNCKLSGIPDLLMTLQTPGSHKQKLGAPPSGGLGFPVFHPCVRLSRWRERPGELSFVPPDGKFVLASYEIDLLPSSNPKSATQPQLPVSLELKTAIGPQSSEFEARVFISTASLAPTTNTLSANPFGPRSSRSPAFGGSSNNPAVEEVSITFPLPPTVKTLTSTRCSRGEFHHEGRKVTWKIPTTGAFSGTATFRTGVVVKSYGGDDSEEEEEEPVDNGEYQDDQTKKTANVNGGNEEEKAKREKHAKRKMEMAMPRCALVAFSVRGWLASGVKVDSLKVVGGKGLGEGVKPYKGVKYLTKAGDIEVRC</sequence>
<dbReference type="GO" id="GO:0006886">
    <property type="term" value="P:intracellular protein transport"/>
    <property type="evidence" value="ECO:0007669"/>
    <property type="project" value="UniProtKB-UniRule"/>
</dbReference>
<comment type="subcellular location">
    <subcellularLocation>
        <location evidence="1">Endomembrane system</location>
    </subcellularLocation>
</comment>
<dbReference type="InterPro" id="IPR028565">
    <property type="entry name" value="MHD"/>
</dbReference>
<evidence type="ECO:0000256" key="3">
    <source>
        <dbReference type="ARBA" id="ARBA00022927"/>
    </source>
</evidence>
<dbReference type="SUPFAM" id="SSF49447">
    <property type="entry name" value="Second domain of Mu2 adaptin subunit (ap50) of ap2 adaptor"/>
    <property type="match status" value="1"/>
</dbReference>
<keyword evidence="2 5" id="KW-0813">Transport</keyword>
<feature type="region of interest" description="Disordered" evidence="6">
    <location>
        <begin position="423"/>
        <end position="461"/>
    </location>
</feature>
<feature type="domain" description="MHD" evidence="7">
    <location>
        <begin position="188"/>
        <end position="527"/>
    </location>
</feature>
<feature type="region of interest" description="Disordered" evidence="6">
    <location>
        <begin position="339"/>
        <end position="360"/>
    </location>
</feature>
<organism evidence="8 9">
    <name type="scientific">Tuber aestivum</name>
    <name type="common">summer truffle</name>
    <dbReference type="NCBI Taxonomy" id="59557"/>
    <lineage>
        <taxon>Eukaryota</taxon>
        <taxon>Fungi</taxon>
        <taxon>Dikarya</taxon>
        <taxon>Ascomycota</taxon>
        <taxon>Pezizomycotina</taxon>
        <taxon>Pezizomycetes</taxon>
        <taxon>Pezizales</taxon>
        <taxon>Tuberaceae</taxon>
        <taxon>Tuber</taxon>
    </lineage>
</organism>
<dbReference type="CDD" id="cd09252">
    <property type="entry name" value="AP-3_Mu3_Cterm"/>
    <property type="match status" value="1"/>
</dbReference>
<evidence type="ECO:0000256" key="4">
    <source>
        <dbReference type="ARBA" id="ARBA00023136"/>
    </source>
</evidence>
<evidence type="ECO:0000256" key="2">
    <source>
        <dbReference type="ARBA" id="ARBA00022448"/>
    </source>
</evidence>
<feature type="compositionally biased region" description="Polar residues" evidence="6">
    <location>
        <begin position="349"/>
        <end position="360"/>
    </location>
</feature>
<evidence type="ECO:0000313" key="9">
    <source>
        <dbReference type="Proteomes" id="UP001412239"/>
    </source>
</evidence>
<reference evidence="8" key="1">
    <citation type="submission" date="2015-10" db="EMBL/GenBank/DDBJ databases">
        <authorList>
            <person name="Regsiter A."/>
            <person name="william w."/>
        </authorList>
    </citation>
    <scope>NUCLEOTIDE SEQUENCE</scope>
    <source>
        <strain evidence="8">Montdore</strain>
    </source>
</reference>
<evidence type="ECO:0000259" key="7">
    <source>
        <dbReference type="PROSITE" id="PS51072"/>
    </source>
</evidence>
<name>A0A292PSF3_9PEZI</name>
<dbReference type="Gene3D" id="3.30.450.60">
    <property type="match status" value="1"/>
</dbReference>
<dbReference type="PANTHER" id="PTHR10529">
    <property type="entry name" value="AP COMPLEX SUBUNIT MU"/>
    <property type="match status" value="1"/>
</dbReference>
<dbReference type="InterPro" id="IPR011012">
    <property type="entry name" value="Longin-like_dom_sf"/>
</dbReference>
<dbReference type="Proteomes" id="UP001412239">
    <property type="component" value="Unassembled WGS sequence"/>
</dbReference>
<dbReference type="PIRSF" id="PIRSF005992">
    <property type="entry name" value="Clathrin_mu"/>
    <property type="match status" value="1"/>
</dbReference>
<keyword evidence="3 5" id="KW-0653">Protein transport</keyword>
<dbReference type="InterPro" id="IPR036168">
    <property type="entry name" value="AP2_Mu_C_sf"/>
</dbReference>
<gene>
    <name evidence="8" type="ORF">GSTUAT00005432001</name>
</gene>
<feature type="compositionally biased region" description="Acidic residues" evidence="6">
    <location>
        <begin position="425"/>
        <end position="442"/>
    </location>
</feature>
<dbReference type="Gene3D" id="2.60.40.1170">
    <property type="entry name" value="Mu homology domain, subdomain B"/>
    <property type="match status" value="2"/>
</dbReference>
<proteinExistence type="inferred from homology"/>
<evidence type="ECO:0000313" key="8">
    <source>
        <dbReference type="EMBL" id="CUS10466.1"/>
    </source>
</evidence>
<protein>
    <recommendedName>
        <fullName evidence="7">MHD domain-containing protein</fullName>
    </recommendedName>
</protein>
<keyword evidence="4" id="KW-0472">Membrane</keyword>
<dbReference type="GO" id="GO:0016192">
    <property type="term" value="P:vesicle-mediated transport"/>
    <property type="evidence" value="ECO:0007669"/>
    <property type="project" value="InterPro"/>
</dbReference>
<dbReference type="GO" id="GO:0012505">
    <property type="term" value="C:endomembrane system"/>
    <property type="evidence" value="ECO:0007669"/>
    <property type="project" value="UniProtKB-SubCell"/>
</dbReference>
<dbReference type="SUPFAM" id="SSF64356">
    <property type="entry name" value="SNARE-like"/>
    <property type="match status" value="1"/>
</dbReference>
<dbReference type="PROSITE" id="PS51072">
    <property type="entry name" value="MHD"/>
    <property type="match status" value="1"/>
</dbReference>
<dbReference type="InterPro" id="IPR001392">
    <property type="entry name" value="Clathrin_mu"/>
</dbReference>
<dbReference type="AlphaFoldDB" id="A0A292PSF3"/>
<dbReference type="Pfam" id="PF00928">
    <property type="entry name" value="Adap_comp_sub"/>
    <property type="match status" value="1"/>
</dbReference>
<dbReference type="EMBL" id="LN891047">
    <property type="protein sequence ID" value="CUS10466.1"/>
    <property type="molecule type" value="Genomic_DNA"/>
</dbReference>
<evidence type="ECO:0000256" key="6">
    <source>
        <dbReference type="SAM" id="MobiDB-lite"/>
    </source>
</evidence>
<dbReference type="GO" id="GO:0030131">
    <property type="term" value="C:clathrin adaptor complex"/>
    <property type="evidence" value="ECO:0007669"/>
    <property type="project" value="UniProtKB-UniRule"/>
</dbReference>
<evidence type="ECO:0000256" key="1">
    <source>
        <dbReference type="ARBA" id="ARBA00004308"/>
    </source>
</evidence>